<sequence length="1167" mass="131569">MLEPLAASAINTFFTSARPVALHRLSALTMLAVSSNFPPDFFTPASRRVKGKEREPPDFRGSSCAEDTTLQGHGFGTGLGESSDGSAVRGTVESVPSRTRLRRSHMHRPRSGPSLNAWLHRTDLHQRRHASNRPSTSKFVPNTAPSLDSPIPSAPSTSQSHSRRLSQEDSWQRLRNAYKPSNALTDTAKMEANWSIYQRCRVDHDVSTRTAKTYARFALRYTTAVCDLEKDRSWPLWVTRLRSLLYDLEPFKDHHWTHLRIRIHALAGNLQDALKCLEEIPKAEHAATEKALLLDTYRILLTATDKFLGSSSAVEFVAQRWNDIGSSLTWRWQSREQSTQWPSHHMRNTATRIISSLEYPVDSYNTLAENWSEGICTAVGEYFVEVLCRHPHHFEDAFAIMKEMYDRGLDPSVYHRTVLTMAAAKADKFELSLQLFNTLRAECEETGTVPSRVLTCGLYVFARLGEPSLAKPYFDQLQERKALDEADVAYMILAHAYSGDYASAEAVFVEYCTLSPSESHQTFRPTLFHWTAVLRAHAGARHSSGVMAWFRRMEEAGVKADQHVWSLLLQNTSLRDNTHQVVALLDEMTKAGHPPSHVHYTILISLAGRKRDPEAADALFQQAIQRNIKPDRVMLTALLNAHVVSGSWRGAVLAFDYLKNSGFRFSLPVWTTLLKAYVLIGAPFRVVSLLFTKLDEIGMQPDKVAFSLLIQSACDAGRMRTAVHIFKEVERLGQHNPAYASVTVYLLTIIMSGYLRLKDKMRARGVFEDMQSRGIEPTSVTYALIVEAYANEKSLESIQAAEDFISSLIEEENIQQGLVTVEGGRARALHNLFMPVMTAWAKKAEPAQAERLYQQMLDHDGKPSIGSMTVLMDSYRRSGNVAAVLELWPQIVELGREASEELEPLFTGEDVTHRPPPGRRNSNILCIPFSIVVDALSCAGLHAEVAKAWKELSAAGFTLDSHNWNHLAVALIRAGEPERAFEIVERVILKNRKDSSTPSPRHTTPSSPLLADLPPEFQETRDLPLSEPPMRHRRRRATGSVPLMRKKAKAWMLDVSQGDFAHPLHILHSISPGWNLWRPHNHTLYLLGRTLAHLQSGHLVQPVQHDVDPGALRDELRATSMEELERRREEANEILNVIYTNFPDTAAVVLEWERLNSTRVGRGRRRR</sequence>
<feature type="compositionally biased region" description="Low complexity" evidence="6">
    <location>
        <begin position="996"/>
        <end position="1008"/>
    </location>
</feature>
<comment type="subunit">
    <text evidence="4">Binds to mitochondrial small subunit 15S rRNA.</text>
</comment>
<proteinExistence type="inferred from homology"/>
<dbReference type="Pfam" id="PF13041">
    <property type="entry name" value="PPR_2"/>
    <property type="match status" value="1"/>
</dbReference>
<name>A0A8K0XMZ7_9AGAR</name>
<feature type="repeat" description="PPR" evidence="5">
    <location>
        <begin position="743"/>
        <end position="777"/>
    </location>
</feature>
<dbReference type="Gene3D" id="1.25.40.10">
    <property type="entry name" value="Tetratricopeptide repeat domain"/>
    <property type="match status" value="5"/>
</dbReference>
<feature type="region of interest" description="Disordered" evidence="6">
    <location>
        <begin position="47"/>
        <end position="170"/>
    </location>
</feature>
<dbReference type="InterPro" id="IPR002885">
    <property type="entry name" value="PPR_rpt"/>
</dbReference>
<organism evidence="7 8">
    <name type="scientific">Cristinia sonorae</name>
    <dbReference type="NCBI Taxonomy" id="1940300"/>
    <lineage>
        <taxon>Eukaryota</taxon>
        <taxon>Fungi</taxon>
        <taxon>Dikarya</taxon>
        <taxon>Basidiomycota</taxon>
        <taxon>Agaricomycotina</taxon>
        <taxon>Agaricomycetes</taxon>
        <taxon>Agaricomycetidae</taxon>
        <taxon>Agaricales</taxon>
        <taxon>Pleurotineae</taxon>
        <taxon>Stephanosporaceae</taxon>
        <taxon>Cristinia</taxon>
    </lineage>
</organism>
<dbReference type="AlphaFoldDB" id="A0A8K0XMZ7"/>
<dbReference type="PANTHER" id="PTHR47447">
    <property type="entry name" value="OS03G0856100 PROTEIN"/>
    <property type="match status" value="1"/>
</dbReference>
<dbReference type="PANTHER" id="PTHR47447:SF21">
    <property type="entry name" value="PENTACOTRIPEPTIDE-REPEAT REGION OF PRORP DOMAIN-CONTAINING PROTEIN"/>
    <property type="match status" value="1"/>
</dbReference>
<protein>
    <recommendedName>
        <fullName evidence="9">Pentatricopeptide repeat protein</fullName>
    </recommendedName>
</protein>
<comment type="similarity">
    <text evidence="1">Belongs to the CCM1 family.</text>
</comment>
<reference evidence="7" key="1">
    <citation type="journal article" date="2021" name="New Phytol.">
        <title>Evolutionary innovations through gain and loss of genes in the ectomycorrhizal Boletales.</title>
        <authorList>
            <person name="Wu G."/>
            <person name="Miyauchi S."/>
            <person name="Morin E."/>
            <person name="Kuo A."/>
            <person name="Drula E."/>
            <person name="Varga T."/>
            <person name="Kohler A."/>
            <person name="Feng B."/>
            <person name="Cao Y."/>
            <person name="Lipzen A."/>
            <person name="Daum C."/>
            <person name="Hundley H."/>
            <person name="Pangilinan J."/>
            <person name="Johnson J."/>
            <person name="Barry K."/>
            <person name="LaButti K."/>
            <person name="Ng V."/>
            <person name="Ahrendt S."/>
            <person name="Min B."/>
            <person name="Choi I.G."/>
            <person name="Park H."/>
            <person name="Plett J.M."/>
            <person name="Magnuson J."/>
            <person name="Spatafora J.W."/>
            <person name="Nagy L.G."/>
            <person name="Henrissat B."/>
            <person name="Grigoriev I.V."/>
            <person name="Yang Z.L."/>
            <person name="Xu J."/>
            <person name="Martin F.M."/>
        </authorList>
    </citation>
    <scope>NUCLEOTIDE SEQUENCE</scope>
    <source>
        <strain evidence="7">KKN 215</strain>
    </source>
</reference>
<feature type="region of interest" description="Disordered" evidence="6">
    <location>
        <begin position="1020"/>
        <end position="1039"/>
    </location>
</feature>
<dbReference type="InterPro" id="IPR011990">
    <property type="entry name" value="TPR-like_helical_dom_sf"/>
</dbReference>
<evidence type="ECO:0000256" key="6">
    <source>
        <dbReference type="SAM" id="MobiDB-lite"/>
    </source>
</evidence>
<feature type="compositionally biased region" description="Polar residues" evidence="6">
    <location>
        <begin position="132"/>
        <end position="146"/>
    </location>
</feature>
<evidence type="ECO:0000256" key="3">
    <source>
        <dbReference type="ARBA" id="ARBA00044493"/>
    </source>
</evidence>
<evidence type="ECO:0008006" key="9">
    <source>
        <dbReference type="Google" id="ProtNLM"/>
    </source>
</evidence>
<dbReference type="OrthoDB" id="185373at2759"/>
<dbReference type="EMBL" id="JAEVFJ010000024">
    <property type="protein sequence ID" value="KAH8094856.1"/>
    <property type="molecule type" value="Genomic_DNA"/>
</dbReference>
<evidence type="ECO:0000256" key="1">
    <source>
        <dbReference type="ARBA" id="ARBA00006192"/>
    </source>
</evidence>
<comment type="function">
    <text evidence="3">Regulates mitochondrial small subunit maturation by controlling 15S rRNA 5'-end processing. Localizes to the 5' precursor of the 15S rRNA in a position that is subsequently occupied by mS47 in the mature yeast mtSSU. Uses structure and sequence-specific RNA recognition, binding to a single-stranded region of the precursor and specifically recognizing bases -6 to -1. The exchange of Ccm1 for mS47 is coupled to the irreversible removal of precursor rRNA that is accompanied by conformational changes of the mitoribosomal proteins uS5m and mS26. These conformational changes signal completion of 5'-end rRNA processing through protection of the mature 5'-end of the 15S rRNA and stabilization of mS47. The removal of the 5' precursor together with the dissociation of Ccm1 may be catalyzed by the 5'-3' exoribonuclease Pet127. Involved in the specific removal of group I introns in mitochondrial encoded transcripts.</text>
</comment>
<dbReference type="NCBIfam" id="TIGR00756">
    <property type="entry name" value="PPR"/>
    <property type="match status" value="2"/>
</dbReference>
<evidence type="ECO:0000256" key="4">
    <source>
        <dbReference type="ARBA" id="ARBA00044511"/>
    </source>
</evidence>
<accession>A0A8K0XMZ7</accession>
<gene>
    <name evidence="7" type="ORF">BXZ70DRAFT_946360</name>
</gene>
<evidence type="ECO:0000313" key="8">
    <source>
        <dbReference type="Proteomes" id="UP000813824"/>
    </source>
</evidence>
<evidence type="ECO:0000256" key="5">
    <source>
        <dbReference type="PROSITE-ProRule" id="PRU00708"/>
    </source>
</evidence>
<feature type="repeat" description="PPR" evidence="5">
    <location>
        <begin position="702"/>
        <end position="736"/>
    </location>
</feature>
<dbReference type="Pfam" id="PF01535">
    <property type="entry name" value="PPR"/>
    <property type="match status" value="3"/>
</dbReference>
<comment type="caution">
    <text evidence="7">The sequence shown here is derived from an EMBL/GenBank/DDBJ whole genome shotgun (WGS) entry which is preliminary data.</text>
</comment>
<evidence type="ECO:0000313" key="7">
    <source>
        <dbReference type="EMBL" id="KAH8094856.1"/>
    </source>
</evidence>
<feature type="region of interest" description="Disordered" evidence="6">
    <location>
        <begin position="992"/>
        <end position="1014"/>
    </location>
</feature>
<feature type="repeat" description="PPR" evidence="5">
    <location>
        <begin position="596"/>
        <end position="630"/>
    </location>
</feature>
<feature type="compositionally biased region" description="Basic residues" evidence="6">
    <location>
        <begin position="99"/>
        <end position="110"/>
    </location>
</feature>
<keyword evidence="8" id="KW-1185">Reference proteome</keyword>
<evidence type="ECO:0000256" key="2">
    <source>
        <dbReference type="ARBA" id="ARBA00022737"/>
    </source>
</evidence>
<dbReference type="Proteomes" id="UP000813824">
    <property type="component" value="Unassembled WGS sequence"/>
</dbReference>
<keyword evidence="2" id="KW-0677">Repeat</keyword>
<dbReference type="PROSITE" id="PS51375">
    <property type="entry name" value="PPR"/>
    <property type="match status" value="3"/>
</dbReference>